<dbReference type="EMBL" id="LSSL01006739">
    <property type="protein sequence ID" value="OLY78318.1"/>
    <property type="molecule type" value="Genomic_DNA"/>
</dbReference>
<reference evidence="3 4" key="1">
    <citation type="journal article" date="2016" name="Mol. Biol. Evol.">
        <title>Genome-Wide Survey of Gut Fungi (Harpellales) Reveals the First Horizontally Transferred Ubiquitin Gene from a Mosquito Host.</title>
        <authorList>
            <person name="Wang Y."/>
            <person name="White M.M."/>
            <person name="Kvist S."/>
            <person name="Moncalvo J.M."/>
        </authorList>
    </citation>
    <scope>NUCLEOTIDE SEQUENCE [LARGE SCALE GENOMIC DNA]</scope>
    <source>
        <strain evidence="3 4">ALG-7-W6</strain>
    </source>
</reference>
<evidence type="ECO:0000313" key="3">
    <source>
        <dbReference type="EMBL" id="OLY78318.1"/>
    </source>
</evidence>
<dbReference type="GO" id="GO:0035091">
    <property type="term" value="F:phosphatidylinositol binding"/>
    <property type="evidence" value="ECO:0007669"/>
    <property type="project" value="InterPro"/>
</dbReference>
<dbReference type="InterPro" id="IPR004152">
    <property type="entry name" value="GAT_dom"/>
</dbReference>
<dbReference type="SUPFAM" id="SSF89009">
    <property type="entry name" value="GAT-like domain"/>
    <property type="match status" value="1"/>
</dbReference>
<proteinExistence type="predicted"/>
<feature type="compositionally biased region" description="Polar residues" evidence="1">
    <location>
        <begin position="351"/>
        <end position="377"/>
    </location>
</feature>
<dbReference type="GO" id="GO:0006896">
    <property type="term" value="P:Golgi to vacuole transport"/>
    <property type="evidence" value="ECO:0007669"/>
    <property type="project" value="TreeGrafter"/>
</dbReference>
<dbReference type="STRING" id="133383.A0A1R0GN64"/>
<protein>
    <submittedName>
        <fullName evidence="3">Putative ADP-ribosylation factor-binding protein</fullName>
    </submittedName>
</protein>
<dbReference type="AlphaFoldDB" id="A0A1R0GN64"/>
<dbReference type="GO" id="GO:0043328">
    <property type="term" value="P:protein transport to vacuole involved in ubiquitin-dependent protein catabolic process via the multivesicular body sorting pathway"/>
    <property type="evidence" value="ECO:0007669"/>
    <property type="project" value="TreeGrafter"/>
</dbReference>
<feature type="region of interest" description="Disordered" evidence="1">
    <location>
        <begin position="231"/>
        <end position="250"/>
    </location>
</feature>
<dbReference type="GO" id="GO:0005802">
    <property type="term" value="C:trans-Golgi network"/>
    <property type="evidence" value="ECO:0007669"/>
    <property type="project" value="TreeGrafter"/>
</dbReference>
<dbReference type="InterPro" id="IPR052653">
    <property type="entry name" value="ARF-binding"/>
</dbReference>
<comment type="caution">
    <text evidence="3">The sequence shown here is derived from an EMBL/GenBank/DDBJ whole genome shotgun (WGS) entry which is preliminary data.</text>
</comment>
<dbReference type="Proteomes" id="UP000187455">
    <property type="component" value="Unassembled WGS sequence"/>
</dbReference>
<name>A0A1R0GN64_9FUNG</name>
<gene>
    <name evidence="3" type="ORF">AYI68_g7636</name>
</gene>
<dbReference type="GO" id="GO:0043130">
    <property type="term" value="F:ubiquitin binding"/>
    <property type="evidence" value="ECO:0007669"/>
    <property type="project" value="InterPro"/>
</dbReference>
<dbReference type="InterPro" id="IPR038425">
    <property type="entry name" value="GAT_sf"/>
</dbReference>
<feature type="compositionally biased region" description="Polar residues" evidence="1">
    <location>
        <begin position="279"/>
        <end position="309"/>
    </location>
</feature>
<dbReference type="GO" id="GO:0006895">
    <property type="term" value="P:Golgi to endosome transport"/>
    <property type="evidence" value="ECO:0007669"/>
    <property type="project" value="TreeGrafter"/>
</dbReference>
<dbReference type="PROSITE" id="PS50909">
    <property type="entry name" value="GAT"/>
    <property type="match status" value="1"/>
</dbReference>
<feature type="region of interest" description="Disordered" evidence="1">
    <location>
        <begin position="351"/>
        <end position="423"/>
    </location>
</feature>
<organism evidence="3 4">
    <name type="scientific">Smittium mucronatum</name>
    <dbReference type="NCBI Taxonomy" id="133383"/>
    <lineage>
        <taxon>Eukaryota</taxon>
        <taxon>Fungi</taxon>
        <taxon>Fungi incertae sedis</taxon>
        <taxon>Zoopagomycota</taxon>
        <taxon>Kickxellomycotina</taxon>
        <taxon>Harpellomycetes</taxon>
        <taxon>Harpellales</taxon>
        <taxon>Legeriomycetaceae</taxon>
        <taxon>Smittium</taxon>
    </lineage>
</organism>
<accession>A0A1R0GN64</accession>
<evidence type="ECO:0000259" key="2">
    <source>
        <dbReference type="PROSITE" id="PS50909"/>
    </source>
</evidence>
<dbReference type="PANTHER" id="PTHR47180">
    <property type="entry name" value="ADP-RIBOSYLATION FACTOR-BINDING PROTEIN GGA1-RELATED"/>
    <property type="match status" value="1"/>
</dbReference>
<dbReference type="GO" id="GO:0005829">
    <property type="term" value="C:cytosol"/>
    <property type="evidence" value="ECO:0007669"/>
    <property type="project" value="GOC"/>
</dbReference>
<feature type="domain" description="GAT" evidence="2">
    <location>
        <begin position="65"/>
        <end position="192"/>
    </location>
</feature>
<dbReference type="OrthoDB" id="2018246at2759"/>
<dbReference type="PANTHER" id="PTHR47180:SF2">
    <property type="entry name" value="ADP-RIBOSYLATION FACTOR-BINDING PROTEIN C1F3.05-RELATED"/>
    <property type="match status" value="1"/>
</dbReference>
<feature type="region of interest" description="Disordered" evidence="1">
    <location>
        <begin position="279"/>
        <end position="334"/>
    </location>
</feature>
<feature type="compositionally biased region" description="Low complexity" evidence="1">
    <location>
        <begin position="378"/>
        <end position="394"/>
    </location>
</feature>
<feature type="compositionally biased region" description="Polar residues" evidence="1">
    <location>
        <begin position="395"/>
        <end position="412"/>
    </location>
</feature>
<sequence>MLQDWRYSLCENSRYKDDLTKIVDMVNLLKRKHWRLPKPSNDNTAIMLGPQNTVKSQSELESEDLEAMQAKLQELLRRATPHDLREANKLMKIITGYERTSNKYDYDKQFSDELDGLETKVELLKDMISVLESGDRLDETGMEIMSVCISNVNKIRQLTADYKEALDNLEVDDSQQDSEEYYIYNRLFNLHSALVEVIQANNDLENGILPVFSTVDESDQFLIQLGDDNEHSATHHDAESTATPTASVVPEKKSVTSDLLGLDFSNTAAAPTINKPIIQPTNTVPTNGATWNQPGNYQNFRGMSNTPLASSAFPPQNFLIPSSTSSSTQTSKKEPVKDLFDFSDMMNSSILAGKSNTKPANNDSQPGNSNLGNFETTSSNGGKISNNSNVGSISQLSNQTKGDTSSPSNQDPKPQESDSLIDL</sequence>
<keyword evidence="4" id="KW-1185">Reference proteome</keyword>
<dbReference type="Gene3D" id="1.20.58.160">
    <property type="match status" value="1"/>
</dbReference>
<evidence type="ECO:0000256" key="1">
    <source>
        <dbReference type="SAM" id="MobiDB-lite"/>
    </source>
</evidence>
<evidence type="ECO:0000313" key="4">
    <source>
        <dbReference type="Proteomes" id="UP000187455"/>
    </source>
</evidence>